<dbReference type="InterPro" id="IPR036388">
    <property type="entry name" value="WH-like_DNA-bd_sf"/>
</dbReference>
<dbReference type="EMBL" id="CADIKK010000025">
    <property type="protein sequence ID" value="CAB3798752.1"/>
    <property type="molecule type" value="Genomic_DNA"/>
</dbReference>
<evidence type="ECO:0000313" key="6">
    <source>
        <dbReference type="EMBL" id="CAB3798752.1"/>
    </source>
</evidence>
<evidence type="ECO:0000256" key="3">
    <source>
        <dbReference type="PROSITE-ProRule" id="PRU00169"/>
    </source>
</evidence>
<dbReference type="Proteomes" id="UP000494365">
    <property type="component" value="Unassembled WGS sequence"/>
</dbReference>
<dbReference type="CDD" id="cd06170">
    <property type="entry name" value="LuxR_C_like"/>
    <property type="match status" value="1"/>
</dbReference>
<dbReference type="GO" id="GO:0006355">
    <property type="term" value="P:regulation of DNA-templated transcription"/>
    <property type="evidence" value="ECO:0007669"/>
    <property type="project" value="InterPro"/>
</dbReference>
<evidence type="ECO:0000259" key="5">
    <source>
        <dbReference type="PROSITE" id="PS50110"/>
    </source>
</evidence>
<proteinExistence type="predicted"/>
<dbReference type="AlphaFoldDB" id="A0A6S7BQ05"/>
<dbReference type="Pfam" id="PF00072">
    <property type="entry name" value="Response_reg"/>
    <property type="match status" value="1"/>
</dbReference>
<dbReference type="InterPro" id="IPR039420">
    <property type="entry name" value="WalR-like"/>
</dbReference>
<sequence>MTHKIRVIVADDHQYVRAGVRYLLQARPNIEIVGEAADTHGLAVLLEAHACDVVVSDIGMPGLDGGNNAVPFLRRLLRRRPHPYVVALTMICQGHMLSGLRNIGVTGIIDKRDAAETLIDAIAAVFSGHVHLSEQVRAALDAVDPAPQLHAGALSAREWEVFQLYVQGLTVHEIAERLQRSGKTISTQKRSAMRKLGLETELDLIDYARQIGLI</sequence>
<dbReference type="PROSITE" id="PS50043">
    <property type="entry name" value="HTH_LUXR_2"/>
    <property type="match status" value="1"/>
</dbReference>
<accession>A0A6S7BQ05</accession>
<dbReference type="PRINTS" id="PR00038">
    <property type="entry name" value="HTHLUXR"/>
</dbReference>
<dbReference type="PANTHER" id="PTHR43214:SF17">
    <property type="entry name" value="TRANSCRIPTIONAL REGULATORY PROTEIN RCSB"/>
    <property type="match status" value="1"/>
</dbReference>
<dbReference type="InterPro" id="IPR000792">
    <property type="entry name" value="Tscrpt_reg_LuxR_C"/>
</dbReference>
<feature type="modified residue" description="4-aspartylphosphate" evidence="3">
    <location>
        <position position="57"/>
    </location>
</feature>
<evidence type="ECO:0000256" key="2">
    <source>
        <dbReference type="ARBA" id="ARBA00023125"/>
    </source>
</evidence>
<dbReference type="GO" id="GO:0003677">
    <property type="term" value="F:DNA binding"/>
    <property type="evidence" value="ECO:0007669"/>
    <property type="project" value="UniProtKB-KW"/>
</dbReference>
<dbReference type="PROSITE" id="PS50110">
    <property type="entry name" value="RESPONSE_REGULATORY"/>
    <property type="match status" value="1"/>
</dbReference>
<feature type="domain" description="Response regulatory" evidence="5">
    <location>
        <begin position="6"/>
        <end position="126"/>
    </location>
</feature>
<reference evidence="6 7" key="1">
    <citation type="submission" date="2020-04" db="EMBL/GenBank/DDBJ databases">
        <authorList>
            <person name="De Canck E."/>
        </authorList>
    </citation>
    <scope>NUCLEOTIDE SEQUENCE [LARGE SCALE GENOMIC DNA]</scope>
    <source>
        <strain evidence="6 7">LMG 28614</strain>
    </source>
</reference>
<dbReference type="InterPro" id="IPR016032">
    <property type="entry name" value="Sig_transdc_resp-reg_C-effctor"/>
</dbReference>
<dbReference type="InterPro" id="IPR001789">
    <property type="entry name" value="Sig_transdc_resp-reg_receiver"/>
</dbReference>
<keyword evidence="1 3" id="KW-0597">Phosphoprotein</keyword>
<keyword evidence="2" id="KW-0238">DNA-binding</keyword>
<organism evidence="6 7">
    <name type="scientific">Paraburkholderia ultramafica</name>
    <dbReference type="NCBI Taxonomy" id="1544867"/>
    <lineage>
        <taxon>Bacteria</taxon>
        <taxon>Pseudomonadati</taxon>
        <taxon>Pseudomonadota</taxon>
        <taxon>Betaproteobacteria</taxon>
        <taxon>Burkholderiales</taxon>
        <taxon>Burkholderiaceae</taxon>
        <taxon>Paraburkholderia</taxon>
    </lineage>
</organism>
<dbReference type="RefSeq" id="WP_175151904.1">
    <property type="nucleotide sequence ID" value="NZ_CADIKK010000025.1"/>
</dbReference>
<dbReference type="SMART" id="SM00421">
    <property type="entry name" value="HTH_LUXR"/>
    <property type="match status" value="1"/>
</dbReference>
<protein>
    <submittedName>
        <fullName evidence="6">Transcriptional regulatory protein RcsB</fullName>
    </submittedName>
</protein>
<dbReference type="InterPro" id="IPR058245">
    <property type="entry name" value="NreC/VraR/RcsB-like_REC"/>
</dbReference>
<dbReference type="Pfam" id="PF00196">
    <property type="entry name" value="GerE"/>
    <property type="match status" value="1"/>
</dbReference>
<keyword evidence="7" id="KW-1185">Reference proteome</keyword>
<dbReference type="CDD" id="cd17535">
    <property type="entry name" value="REC_NarL-like"/>
    <property type="match status" value="1"/>
</dbReference>
<dbReference type="Gene3D" id="1.10.10.10">
    <property type="entry name" value="Winged helix-like DNA-binding domain superfamily/Winged helix DNA-binding domain"/>
    <property type="match status" value="1"/>
</dbReference>
<gene>
    <name evidence="6" type="primary">rcsB_3</name>
    <name evidence="6" type="ORF">LMG28614_04830</name>
</gene>
<dbReference type="PANTHER" id="PTHR43214">
    <property type="entry name" value="TWO-COMPONENT RESPONSE REGULATOR"/>
    <property type="match status" value="1"/>
</dbReference>
<dbReference type="PROSITE" id="PS00622">
    <property type="entry name" value="HTH_LUXR_1"/>
    <property type="match status" value="1"/>
</dbReference>
<name>A0A6S7BQ05_9BURK</name>
<dbReference type="SMART" id="SM00448">
    <property type="entry name" value="REC"/>
    <property type="match status" value="1"/>
</dbReference>
<dbReference type="SUPFAM" id="SSF46894">
    <property type="entry name" value="C-terminal effector domain of the bipartite response regulators"/>
    <property type="match status" value="1"/>
</dbReference>
<evidence type="ECO:0000256" key="1">
    <source>
        <dbReference type="ARBA" id="ARBA00022553"/>
    </source>
</evidence>
<dbReference type="InterPro" id="IPR011006">
    <property type="entry name" value="CheY-like_superfamily"/>
</dbReference>
<dbReference type="Gene3D" id="3.40.50.2300">
    <property type="match status" value="1"/>
</dbReference>
<dbReference type="SUPFAM" id="SSF52172">
    <property type="entry name" value="CheY-like"/>
    <property type="match status" value="1"/>
</dbReference>
<evidence type="ECO:0000313" key="7">
    <source>
        <dbReference type="Proteomes" id="UP000494365"/>
    </source>
</evidence>
<evidence type="ECO:0000259" key="4">
    <source>
        <dbReference type="PROSITE" id="PS50043"/>
    </source>
</evidence>
<dbReference type="GO" id="GO:0000160">
    <property type="term" value="P:phosphorelay signal transduction system"/>
    <property type="evidence" value="ECO:0007669"/>
    <property type="project" value="InterPro"/>
</dbReference>
<feature type="domain" description="HTH luxR-type" evidence="4">
    <location>
        <begin position="147"/>
        <end position="212"/>
    </location>
</feature>